<dbReference type="AlphaFoldDB" id="A0A366EH08"/>
<keyword evidence="1" id="KW-1133">Transmembrane helix</keyword>
<keyword evidence="1" id="KW-0472">Membrane</keyword>
<comment type="caution">
    <text evidence="2">The sequence shown here is derived from an EMBL/GenBank/DDBJ whole genome shotgun (WGS) entry which is preliminary data.</text>
</comment>
<reference evidence="2 3" key="1">
    <citation type="submission" date="2018-06" db="EMBL/GenBank/DDBJ databases">
        <title>Genomic Encyclopedia of Type Strains, Phase IV (KMG-IV): sequencing the most valuable type-strain genomes for metagenomic binning, comparative biology and taxonomic classification.</title>
        <authorList>
            <person name="Goeker M."/>
        </authorList>
    </citation>
    <scope>NUCLEOTIDE SEQUENCE [LARGE SCALE GENOMIC DNA]</scope>
    <source>
        <strain evidence="2 3">DSM 15140</strain>
    </source>
</reference>
<protein>
    <recommendedName>
        <fullName evidence="4">DUF4870 domain-containing protein</fullName>
    </recommendedName>
</protein>
<evidence type="ECO:0008006" key="4">
    <source>
        <dbReference type="Google" id="ProtNLM"/>
    </source>
</evidence>
<evidence type="ECO:0000313" key="3">
    <source>
        <dbReference type="Proteomes" id="UP000252254"/>
    </source>
</evidence>
<dbReference type="EMBL" id="QNRI01000001">
    <property type="protein sequence ID" value="RBP01664.1"/>
    <property type="molecule type" value="Genomic_DNA"/>
</dbReference>
<sequence>MKTYLAFPFSQAIQEIKENKKQIQMAKEDGIHINLYPFIFAGYMFIFIMIIMYISILYLLIGTVVEPVGIIMLIPFLVSAWLFTIIYTKVFPKVKENYLKHVGFYDEY</sequence>
<evidence type="ECO:0000313" key="2">
    <source>
        <dbReference type="EMBL" id="RBP01664.1"/>
    </source>
</evidence>
<dbReference type="RefSeq" id="WP_113866419.1">
    <property type="nucleotide sequence ID" value="NZ_BAABQN010000001.1"/>
</dbReference>
<evidence type="ECO:0000256" key="1">
    <source>
        <dbReference type="SAM" id="Phobius"/>
    </source>
</evidence>
<dbReference type="OrthoDB" id="2973242at2"/>
<organism evidence="2 3">
    <name type="scientific">Paraliobacillus ryukyuensis</name>
    <dbReference type="NCBI Taxonomy" id="200904"/>
    <lineage>
        <taxon>Bacteria</taxon>
        <taxon>Bacillati</taxon>
        <taxon>Bacillota</taxon>
        <taxon>Bacilli</taxon>
        <taxon>Bacillales</taxon>
        <taxon>Bacillaceae</taxon>
        <taxon>Paraliobacillus</taxon>
    </lineage>
</organism>
<gene>
    <name evidence="2" type="ORF">DES48_101407</name>
</gene>
<proteinExistence type="predicted"/>
<accession>A0A366EH08</accession>
<feature type="transmembrane region" description="Helical" evidence="1">
    <location>
        <begin position="67"/>
        <end position="87"/>
    </location>
</feature>
<dbReference type="Proteomes" id="UP000252254">
    <property type="component" value="Unassembled WGS sequence"/>
</dbReference>
<feature type="transmembrane region" description="Helical" evidence="1">
    <location>
        <begin position="35"/>
        <end position="61"/>
    </location>
</feature>
<keyword evidence="3" id="KW-1185">Reference proteome</keyword>
<name>A0A366EH08_9BACI</name>
<keyword evidence="1" id="KW-0812">Transmembrane</keyword>